<evidence type="ECO:0000313" key="1">
    <source>
        <dbReference type="EMBL" id="GAG91608.1"/>
    </source>
</evidence>
<gene>
    <name evidence="1" type="ORF">S01H4_48422</name>
</gene>
<dbReference type="AlphaFoldDB" id="X1C5D3"/>
<dbReference type="EMBL" id="BART01027297">
    <property type="protein sequence ID" value="GAG91608.1"/>
    <property type="molecule type" value="Genomic_DNA"/>
</dbReference>
<name>X1C5D3_9ZZZZ</name>
<organism evidence="1">
    <name type="scientific">marine sediment metagenome</name>
    <dbReference type="NCBI Taxonomy" id="412755"/>
    <lineage>
        <taxon>unclassified sequences</taxon>
        <taxon>metagenomes</taxon>
        <taxon>ecological metagenomes</taxon>
    </lineage>
</organism>
<protein>
    <submittedName>
        <fullName evidence="1">Uncharacterized protein</fullName>
    </submittedName>
</protein>
<proteinExistence type="predicted"/>
<sequence length="135" mass="14765">MEDSALGNTIDDQERYDLTAAIWLPDSGLTDSTAVINEGAEFSATDTTLTVDDGTQFAVNQLIKIDDEVLRITVIATHNLTVVRGQAGTTATAHDDGSTIYESVTVDILELQRVDYDGYKRDIKPKDEIENLDVT</sequence>
<comment type="caution">
    <text evidence="1">The sequence shown here is derived from an EMBL/GenBank/DDBJ whole genome shotgun (WGS) entry which is preliminary data.</text>
</comment>
<accession>X1C5D3</accession>
<reference evidence="1" key="1">
    <citation type="journal article" date="2014" name="Front. Microbiol.">
        <title>High frequency of phylogenetically diverse reductive dehalogenase-homologous genes in deep subseafloor sedimentary metagenomes.</title>
        <authorList>
            <person name="Kawai M."/>
            <person name="Futagami T."/>
            <person name="Toyoda A."/>
            <person name="Takaki Y."/>
            <person name="Nishi S."/>
            <person name="Hori S."/>
            <person name="Arai W."/>
            <person name="Tsubouchi T."/>
            <person name="Morono Y."/>
            <person name="Uchiyama I."/>
            <person name="Ito T."/>
            <person name="Fujiyama A."/>
            <person name="Inagaki F."/>
            <person name="Takami H."/>
        </authorList>
    </citation>
    <scope>NUCLEOTIDE SEQUENCE</scope>
    <source>
        <strain evidence="1">Expedition CK06-06</strain>
    </source>
</reference>